<organism evidence="1 2">
    <name type="scientific">Flavobacterium aurantiibacter</name>
    <dbReference type="NCBI Taxonomy" id="2023067"/>
    <lineage>
        <taxon>Bacteria</taxon>
        <taxon>Pseudomonadati</taxon>
        <taxon>Bacteroidota</taxon>
        <taxon>Flavobacteriia</taxon>
        <taxon>Flavobacteriales</taxon>
        <taxon>Flavobacteriaceae</taxon>
        <taxon>Flavobacterium</taxon>
    </lineage>
</organism>
<comment type="caution">
    <text evidence="1">The sequence shown here is derived from an EMBL/GenBank/DDBJ whole genome shotgun (WGS) entry which is preliminary data.</text>
</comment>
<accession>A0A256A737</accession>
<evidence type="ECO:0000313" key="1">
    <source>
        <dbReference type="EMBL" id="OYQ48955.1"/>
    </source>
</evidence>
<name>A0A256A737_9FLAO</name>
<evidence type="ECO:0000313" key="2">
    <source>
        <dbReference type="Proteomes" id="UP000216035"/>
    </source>
</evidence>
<protein>
    <submittedName>
        <fullName evidence="1">Uncharacterized protein</fullName>
    </submittedName>
</protein>
<dbReference type="EMBL" id="NOXX01000113">
    <property type="protein sequence ID" value="OYQ48955.1"/>
    <property type="molecule type" value="Genomic_DNA"/>
</dbReference>
<dbReference type="OrthoDB" id="9815802at2"/>
<gene>
    <name evidence="1" type="ORF">CHX27_01845</name>
</gene>
<dbReference type="AlphaFoldDB" id="A0A256A737"/>
<keyword evidence="2" id="KW-1185">Reference proteome</keyword>
<proteinExistence type="predicted"/>
<reference evidence="1 2" key="1">
    <citation type="submission" date="2017-07" db="EMBL/GenBank/DDBJ databases">
        <title>Flavobacterium cyanobacteriorum sp. nov., isolated from cyanobacterial aggregates in a eutrophic lake.</title>
        <authorList>
            <person name="Cai H."/>
        </authorList>
    </citation>
    <scope>NUCLEOTIDE SEQUENCE [LARGE SCALE GENOMIC DNA]</scope>
    <source>
        <strain evidence="1 2">TH167</strain>
    </source>
</reference>
<dbReference type="RefSeq" id="WP_094485068.1">
    <property type="nucleotide sequence ID" value="NZ_NOXX01000113.1"/>
</dbReference>
<dbReference type="Proteomes" id="UP000216035">
    <property type="component" value="Unassembled WGS sequence"/>
</dbReference>
<sequence>MKKEWLVVVLLFCCWMSSAQKEYSLRRESTFFIESDSLQIDSTSIRKIDFEIYDENNRPLPEQAFRVDFTRARLYILDSSLKNTQVLVRYSKYPDFLTKSYVRYAPEKVLGNVATTANSEPLRNTRTPFEGLSTNGSITRGVTVGNNQNSVVNSNLDLQISGKLSDKVSLRASIQDSNIPLQDNGYSQRLDEFDQIFIELAGSKWNIRAGDLFLENRSSRFLNFSKKVQGVRAGFRFGDESATTDVFASAALVRGAYARSTFTGTEGNQGPYKLRGPNGEPFILVVSGSERVFVNGIQLERGENNQYVIDYNAGEITFTSLFQITSEMRINVEYQYAERNFTRLVTYAGANHSSEKWNVSGAIYSENDVKNQPLQQNLSPEQAAVLGNAGDDDRLMVAPSENEEPFDENKIQYRKEIVNDATIFVYSINPNDTLFSVRFTDVGAGNGNYRLQSTTGTGKIYVYVAPINGVKQGSFEPVVKLIAPQKLQLVQVSGGYRNGENTTVQAEFAGSLNDKNLYSSLDDADNTGVAFHIDAAQMLFKRKFKTQVFAGAQYIGERFRTVERAVSIEFNRDWNVSTQLGDQKLVSAGFTTNLNQKGSATYKIETLQFGSSYSGFRQLFDAQANLNNWQFSQKFSYLKTTANFANSSFLRNLSRISYRPTKKVWIHATHAAEDNSERLKATNQLSNLSQRFNEFGGRVGVGDSLKVFVEGGVLLRLNDSLVDQRVSRVNQSLTYLVRSRVFQSEQQDLMLFASFRKLTFEDKTQAAIPSLNSRIAYNGRFLNRLLVLGTTYENSSGTVAQQEFSYIEVEPGQGLYTWNDYNNNGVKELEEFEIAPFPDQAIYLRIFLPNQIFVPSHVNRLSQNLTLNFAAWKGSGGFSKFLKKISNQTSFITERKIRRSGSDFDLNPFGSSGSDVLGQTLTFRNSLCYNRGKQNHSVTFNATSSANIALISSGLQENKLRGTQLLYAHLVQKSWLFSIQVGQNKQKSTAQNYANRSFEITGYEFEPKVSYLFSTNINFDISAAYGEKENTLGAEASLVQRKLTLGFNWNVGTKLTANGEFNLIGNSYLGEANTAAAFQMLEALQPGQNTTWRLSVQKSLTGFLDLTLNYQGRKSDLSSAIHTGTVQLRAHF</sequence>